<proteinExistence type="predicted"/>
<accession>A0A381PQE8</accession>
<sequence length="133" mass="15205">MKLVKIFSIVFIVYAALVATFESLLGYYQPRGSSAVVIVTSDNDGKKYRRVLSRLDSNGQLYVARNHWPRAWHRRALNNPEVEVVVDGAEANYVAVPVSEVEHQQLSEAHPRGLVFQFMTGFPPRYFIRLDPR</sequence>
<keyword evidence="1" id="KW-0812">Transmembrane</keyword>
<gene>
    <name evidence="2" type="ORF">METZ01_LOCUS22130</name>
</gene>
<dbReference type="AlphaFoldDB" id="A0A381PQE8"/>
<keyword evidence="1" id="KW-0472">Membrane</keyword>
<reference evidence="2" key="1">
    <citation type="submission" date="2018-05" db="EMBL/GenBank/DDBJ databases">
        <authorList>
            <person name="Lanie J.A."/>
            <person name="Ng W.-L."/>
            <person name="Kazmierczak K.M."/>
            <person name="Andrzejewski T.M."/>
            <person name="Davidsen T.M."/>
            <person name="Wayne K.J."/>
            <person name="Tettelin H."/>
            <person name="Glass J.I."/>
            <person name="Rusch D."/>
            <person name="Podicherti R."/>
            <person name="Tsui H.-C.T."/>
            <person name="Winkler M.E."/>
        </authorList>
    </citation>
    <scope>NUCLEOTIDE SEQUENCE</scope>
</reference>
<organism evidence="2">
    <name type="scientific">marine metagenome</name>
    <dbReference type="NCBI Taxonomy" id="408172"/>
    <lineage>
        <taxon>unclassified sequences</taxon>
        <taxon>metagenomes</taxon>
        <taxon>ecological metagenomes</taxon>
    </lineage>
</organism>
<evidence type="ECO:0000256" key="1">
    <source>
        <dbReference type="SAM" id="Phobius"/>
    </source>
</evidence>
<protein>
    <recommendedName>
        <fullName evidence="3">DUF385 domain-containing protein</fullName>
    </recommendedName>
</protein>
<keyword evidence="1" id="KW-1133">Transmembrane helix</keyword>
<dbReference type="Gene3D" id="2.30.110.10">
    <property type="entry name" value="Electron Transport, Fmn-binding Protein, Chain A"/>
    <property type="match status" value="1"/>
</dbReference>
<dbReference type="InterPro" id="IPR012349">
    <property type="entry name" value="Split_barrel_FMN-bd"/>
</dbReference>
<dbReference type="EMBL" id="UINC01001058">
    <property type="protein sequence ID" value="SUZ69276.1"/>
    <property type="molecule type" value="Genomic_DNA"/>
</dbReference>
<name>A0A381PQE8_9ZZZZ</name>
<evidence type="ECO:0000313" key="2">
    <source>
        <dbReference type="EMBL" id="SUZ69276.1"/>
    </source>
</evidence>
<feature type="transmembrane region" description="Helical" evidence="1">
    <location>
        <begin position="6"/>
        <end position="28"/>
    </location>
</feature>
<evidence type="ECO:0008006" key="3">
    <source>
        <dbReference type="Google" id="ProtNLM"/>
    </source>
</evidence>